<sequence>MFKVLLITLSLATISFTSKALNHDPQLIHSDAGEVIKMRVQGHRVECQQNTDVVKWCYSVQKGASIGMETWEVLQQPIEGFTFEEGYTYDLIVRIDMQQGKTGSERFKYTLVEIISKIKES</sequence>
<dbReference type="RefSeq" id="WP_144331755.1">
    <property type="nucleotide sequence ID" value="NZ_VLPL01000001.1"/>
</dbReference>
<reference evidence="3 4" key="1">
    <citation type="submission" date="2019-07" db="EMBL/GenBank/DDBJ databases">
        <authorList>
            <person name="Huq M.A."/>
        </authorList>
    </citation>
    <scope>NUCLEOTIDE SEQUENCE [LARGE SCALE GENOMIC DNA]</scope>
    <source>
        <strain evidence="3 4">MAH-3</strain>
    </source>
</reference>
<proteinExistence type="predicted"/>
<name>A0A556N7W1_9FLAO</name>
<dbReference type="OrthoDB" id="880459at2"/>
<feature type="domain" description="DUF4377" evidence="2">
    <location>
        <begin position="40"/>
        <end position="117"/>
    </location>
</feature>
<dbReference type="Proteomes" id="UP000316008">
    <property type="component" value="Unassembled WGS sequence"/>
</dbReference>
<keyword evidence="4" id="KW-1185">Reference proteome</keyword>
<feature type="chain" id="PRO_5022167695" evidence="1">
    <location>
        <begin position="21"/>
        <end position="121"/>
    </location>
</feature>
<comment type="caution">
    <text evidence="3">The sequence shown here is derived from an EMBL/GenBank/DDBJ whole genome shotgun (WGS) entry which is preliminary data.</text>
</comment>
<keyword evidence="1" id="KW-0732">Signal</keyword>
<dbReference type="Pfam" id="PF14302">
    <property type="entry name" value="DUF4377"/>
    <property type="match status" value="1"/>
</dbReference>
<evidence type="ECO:0000259" key="2">
    <source>
        <dbReference type="Pfam" id="PF14302"/>
    </source>
</evidence>
<gene>
    <name evidence="3" type="ORF">FO442_03515</name>
</gene>
<evidence type="ECO:0000313" key="4">
    <source>
        <dbReference type="Proteomes" id="UP000316008"/>
    </source>
</evidence>
<organism evidence="3 4">
    <name type="scientific">Fluviicola chungangensis</name>
    <dbReference type="NCBI Taxonomy" id="2597671"/>
    <lineage>
        <taxon>Bacteria</taxon>
        <taxon>Pseudomonadati</taxon>
        <taxon>Bacteroidota</taxon>
        <taxon>Flavobacteriia</taxon>
        <taxon>Flavobacteriales</taxon>
        <taxon>Crocinitomicaceae</taxon>
        <taxon>Fluviicola</taxon>
    </lineage>
</organism>
<protein>
    <submittedName>
        <fullName evidence="3">DUF4377 domain-containing protein</fullName>
    </submittedName>
</protein>
<dbReference type="EMBL" id="VLPL01000001">
    <property type="protein sequence ID" value="TSJ48220.1"/>
    <property type="molecule type" value="Genomic_DNA"/>
</dbReference>
<dbReference type="InterPro" id="IPR025485">
    <property type="entry name" value="DUF4377"/>
</dbReference>
<feature type="signal peptide" evidence="1">
    <location>
        <begin position="1"/>
        <end position="20"/>
    </location>
</feature>
<accession>A0A556N7W1</accession>
<evidence type="ECO:0000313" key="3">
    <source>
        <dbReference type="EMBL" id="TSJ48220.1"/>
    </source>
</evidence>
<dbReference type="AlphaFoldDB" id="A0A556N7W1"/>
<evidence type="ECO:0000256" key="1">
    <source>
        <dbReference type="SAM" id="SignalP"/>
    </source>
</evidence>